<protein>
    <submittedName>
        <fullName evidence="6">RNA polymerase sigma factor, sigma-70 family</fullName>
    </submittedName>
</protein>
<dbReference type="InterPro" id="IPR039425">
    <property type="entry name" value="RNA_pol_sigma-70-like"/>
</dbReference>
<dbReference type="InterPro" id="IPR013324">
    <property type="entry name" value="RNA_pol_sigma_r3/r4-like"/>
</dbReference>
<dbReference type="STRING" id="563176.SAMN04488090_0537"/>
<dbReference type="Proteomes" id="UP000198901">
    <property type="component" value="Unassembled WGS sequence"/>
</dbReference>
<evidence type="ECO:0000256" key="2">
    <source>
        <dbReference type="ARBA" id="ARBA00023015"/>
    </source>
</evidence>
<comment type="similarity">
    <text evidence="1">Belongs to the sigma-70 factor family. ECF subfamily.</text>
</comment>
<sequence>MYPSGHLSSSQADEALYQALVSDEKKAWNTLYADVYRRFIPYALQRSTVSEDDAGDILQEAFAVFSVNLRNGRYQFVGKPVGAYVFRLCQLKWYTFMRDTDKPLPLDSLRKTGEDDDEDFEWDLADVANTPGGDLNALEKAMLELQDGCRKLMQFFYVEEKSLAECGALLGIQEGSAKVKRFRCAQQLRDLYFRYRKDD</sequence>
<evidence type="ECO:0000313" key="6">
    <source>
        <dbReference type="EMBL" id="SDL26244.1"/>
    </source>
</evidence>
<dbReference type="PANTHER" id="PTHR43133">
    <property type="entry name" value="RNA POLYMERASE ECF-TYPE SIGMA FACTO"/>
    <property type="match status" value="1"/>
</dbReference>
<evidence type="ECO:0000256" key="5">
    <source>
        <dbReference type="ARBA" id="ARBA00023163"/>
    </source>
</evidence>
<dbReference type="GO" id="GO:0006352">
    <property type="term" value="P:DNA-templated transcription initiation"/>
    <property type="evidence" value="ECO:0007669"/>
    <property type="project" value="InterPro"/>
</dbReference>
<dbReference type="Gene3D" id="1.10.1740.10">
    <property type="match status" value="1"/>
</dbReference>
<dbReference type="PANTHER" id="PTHR43133:SF8">
    <property type="entry name" value="RNA POLYMERASE SIGMA FACTOR HI_1459-RELATED"/>
    <property type="match status" value="1"/>
</dbReference>
<gene>
    <name evidence="6" type="ORF">SAMN04488090_0537</name>
</gene>
<dbReference type="EMBL" id="FNGS01000001">
    <property type="protein sequence ID" value="SDL26244.1"/>
    <property type="molecule type" value="Genomic_DNA"/>
</dbReference>
<dbReference type="Gene3D" id="1.10.10.10">
    <property type="entry name" value="Winged helix-like DNA-binding domain superfamily/Winged helix DNA-binding domain"/>
    <property type="match status" value="1"/>
</dbReference>
<name>A0A1G9IMY0_9BACT</name>
<proteinExistence type="inferred from homology"/>
<dbReference type="InterPro" id="IPR013325">
    <property type="entry name" value="RNA_pol_sigma_r2"/>
</dbReference>
<dbReference type="SUPFAM" id="SSF88659">
    <property type="entry name" value="Sigma3 and sigma4 domains of RNA polymerase sigma factors"/>
    <property type="match status" value="1"/>
</dbReference>
<dbReference type="SUPFAM" id="SSF88946">
    <property type="entry name" value="Sigma2 domain of RNA polymerase sigma factors"/>
    <property type="match status" value="1"/>
</dbReference>
<keyword evidence="7" id="KW-1185">Reference proteome</keyword>
<dbReference type="InterPro" id="IPR036388">
    <property type="entry name" value="WH-like_DNA-bd_sf"/>
</dbReference>
<evidence type="ECO:0000256" key="4">
    <source>
        <dbReference type="ARBA" id="ARBA00023125"/>
    </source>
</evidence>
<dbReference type="AlphaFoldDB" id="A0A1G9IMY0"/>
<accession>A0A1G9IMY0</accession>
<keyword evidence="3" id="KW-0731">Sigma factor</keyword>
<reference evidence="6 7" key="1">
    <citation type="submission" date="2016-10" db="EMBL/GenBank/DDBJ databases">
        <authorList>
            <person name="de Groot N.N."/>
        </authorList>
    </citation>
    <scope>NUCLEOTIDE SEQUENCE [LARGE SCALE GENOMIC DNA]</scope>
    <source>
        <strain evidence="6 7">DSM 21668</strain>
    </source>
</reference>
<organism evidence="6 7">
    <name type="scientific">Siphonobacter aquaeclarae</name>
    <dbReference type="NCBI Taxonomy" id="563176"/>
    <lineage>
        <taxon>Bacteria</taxon>
        <taxon>Pseudomonadati</taxon>
        <taxon>Bacteroidota</taxon>
        <taxon>Cytophagia</taxon>
        <taxon>Cytophagales</taxon>
        <taxon>Cytophagaceae</taxon>
        <taxon>Siphonobacter</taxon>
    </lineage>
</organism>
<dbReference type="GO" id="GO:0003677">
    <property type="term" value="F:DNA binding"/>
    <property type="evidence" value="ECO:0007669"/>
    <property type="project" value="UniProtKB-KW"/>
</dbReference>
<dbReference type="GO" id="GO:0016987">
    <property type="term" value="F:sigma factor activity"/>
    <property type="evidence" value="ECO:0007669"/>
    <property type="project" value="UniProtKB-KW"/>
</dbReference>
<keyword evidence="5" id="KW-0804">Transcription</keyword>
<evidence type="ECO:0000313" key="7">
    <source>
        <dbReference type="Proteomes" id="UP000198901"/>
    </source>
</evidence>
<evidence type="ECO:0000256" key="3">
    <source>
        <dbReference type="ARBA" id="ARBA00023082"/>
    </source>
</evidence>
<keyword evidence="2" id="KW-0805">Transcription regulation</keyword>
<keyword evidence="4" id="KW-0238">DNA-binding</keyword>
<evidence type="ECO:0000256" key="1">
    <source>
        <dbReference type="ARBA" id="ARBA00010641"/>
    </source>
</evidence>